<evidence type="ECO:0000313" key="10">
    <source>
        <dbReference type="EMBL" id="EPR14414.1"/>
    </source>
</evidence>
<comment type="function">
    <text evidence="8">Transfers the 4'-phosphopantetheine moiety from coenzyme A to a Ser of acyl-carrier-protein.</text>
</comment>
<dbReference type="PATRIC" id="fig|1330534.3.peg.213"/>
<dbReference type="HAMAP" id="MF_00101">
    <property type="entry name" value="AcpS"/>
    <property type="match status" value="1"/>
</dbReference>
<dbReference type="STRING" id="1330534.L323_01040"/>
<reference evidence="10 11" key="1">
    <citation type="journal article" date="2013" name="Genome Announc.">
        <title>Draft Genome Sequence of the Cellulolytic Bacterium Clostridium papyrosolvens C7 (ATCC 700395).</title>
        <authorList>
            <person name="Zepeda V."/>
            <person name="Dassa B."/>
            <person name="Borovok I."/>
            <person name="Lamed R."/>
            <person name="Bayer E.A."/>
            <person name="Cate J.H."/>
        </authorList>
    </citation>
    <scope>NUCLEOTIDE SEQUENCE [LARGE SCALE GENOMIC DNA]</scope>
    <source>
        <strain evidence="10 11">C7</strain>
    </source>
</reference>
<evidence type="ECO:0000256" key="7">
    <source>
        <dbReference type="ARBA" id="ARBA00023160"/>
    </source>
</evidence>
<protein>
    <recommendedName>
        <fullName evidence="8">Holo-[acyl-carrier-protein] synthase</fullName>
        <shortName evidence="8">Holo-ACP synthase</shortName>
        <ecNumber evidence="8">2.7.8.7</ecNumber>
    </recommendedName>
    <alternativeName>
        <fullName evidence="8">4'-phosphopantetheinyl transferase AcpS</fullName>
    </alternativeName>
</protein>
<keyword evidence="1 8" id="KW-0444">Lipid biosynthesis</keyword>
<sequence length="134" mass="14546">MELLLGTDIIEVDRVKKAIENGGVKFSEKVFTRDEIEYCESKNAAKFQSYAARFAAKEAVSKAFGTGIGKNAAFNEIEIIKDSLGKPNVRLTGKAKAFYDSLGAVGISISLSHCREYAVAYVTISLISNGNKDI</sequence>
<feature type="binding site" evidence="8">
    <location>
        <position position="58"/>
    </location>
    <ligand>
        <name>Mg(2+)</name>
        <dbReference type="ChEBI" id="CHEBI:18420"/>
    </ligand>
</feature>
<keyword evidence="7 8" id="KW-0275">Fatty acid biosynthesis</keyword>
<dbReference type="RefSeq" id="WP_020813868.1">
    <property type="nucleotide sequence ID" value="NZ_ATAY01000006.1"/>
</dbReference>
<comment type="caution">
    <text evidence="10">The sequence shown here is derived from an EMBL/GenBank/DDBJ whole genome shotgun (WGS) entry which is preliminary data.</text>
</comment>
<evidence type="ECO:0000256" key="2">
    <source>
        <dbReference type="ARBA" id="ARBA00022679"/>
    </source>
</evidence>
<keyword evidence="6 8" id="KW-0443">Lipid metabolism</keyword>
<evidence type="ECO:0000256" key="3">
    <source>
        <dbReference type="ARBA" id="ARBA00022723"/>
    </source>
</evidence>
<evidence type="ECO:0000256" key="6">
    <source>
        <dbReference type="ARBA" id="ARBA00023098"/>
    </source>
</evidence>
<evidence type="ECO:0000313" key="11">
    <source>
        <dbReference type="Proteomes" id="UP000016860"/>
    </source>
</evidence>
<dbReference type="InterPro" id="IPR037143">
    <property type="entry name" value="4-PPantetheinyl_Trfase_dom_sf"/>
</dbReference>
<dbReference type="Gene3D" id="3.90.470.20">
    <property type="entry name" value="4'-phosphopantetheinyl transferase domain"/>
    <property type="match status" value="1"/>
</dbReference>
<comment type="catalytic activity">
    <reaction evidence="8">
        <text>apo-[ACP] + CoA = holo-[ACP] + adenosine 3',5'-bisphosphate + H(+)</text>
        <dbReference type="Rhea" id="RHEA:12068"/>
        <dbReference type="Rhea" id="RHEA-COMP:9685"/>
        <dbReference type="Rhea" id="RHEA-COMP:9690"/>
        <dbReference type="ChEBI" id="CHEBI:15378"/>
        <dbReference type="ChEBI" id="CHEBI:29999"/>
        <dbReference type="ChEBI" id="CHEBI:57287"/>
        <dbReference type="ChEBI" id="CHEBI:58343"/>
        <dbReference type="ChEBI" id="CHEBI:64479"/>
        <dbReference type="EC" id="2.7.8.7"/>
    </reaction>
</comment>
<dbReference type="Pfam" id="PF01648">
    <property type="entry name" value="ACPS"/>
    <property type="match status" value="1"/>
</dbReference>
<keyword evidence="2 8" id="KW-0808">Transferase</keyword>
<keyword evidence="5 8" id="KW-0460">Magnesium</keyword>
<dbReference type="EMBL" id="ATAY01000006">
    <property type="protein sequence ID" value="EPR14414.1"/>
    <property type="molecule type" value="Genomic_DNA"/>
</dbReference>
<dbReference type="GO" id="GO:0005737">
    <property type="term" value="C:cytoplasm"/>
    <property type="evidence" value="ECO:0007669"/>
    <property type="project" value="UniProtKB-SubCell"/>
</dbReference>
<accession>U4R6I1</accession>
<evidence type="ECO:0000256" key="8">
    <source>
        <dbReference type="HAMAP-Rule" id="MF_00101"/>
    </source>
</evidence>
<name>U4R6I1_9FIRM</name>
<dbReference type="InterPro" id="IPR004568">
    <property type="entry name" value="Ppantetheine-prot_Trfase_dom"/>
</dbReference>
<gene>
    <name evidence="8" type="primary">acpS</name>
    <name evidence="10" type="ORF">L323_01040</name>
</gene>
<evidence type="ECO:0000259" key="9">
    <source>
        <dbReference type="Pfam" id="PF01648"/>
    </source>
</evidence>
<dbReference type="Proteomes" id="UP000016860">
    <property type="component" value="Unassembled WGS sequence"/>
</dbReference>
<dbReference type="GO" id="GO:0006633">
    <property type="term" value="P:fatty acid biosynthetic process"/>
    <property type="evidence" value="ECO:0007669"/>
    <property type="project" value="UniProtKB-UniRule"/>
</dbReference>
<dbReference type="InterPro" id="IPR008278">
    <property type="entry name" value="4-PPantetheinyl_Trfase_dom"/>
</dbReference>
<dbReference type="OrthoDB" id="517356at2"/>
<dbReference type="NCBIfam" id="TIGR00556">
    <property type="entry name" value="pantethn_trn"/>
    <property type="match status" value="1"/>
</dbReference>
<keyword evidence="8" id="KW-0963">Cytoplasm</keyword>
<keyword evidence="4 8" id="KW-0276">Fatty acid metabolism</keyword>
<keyword evidence="3 8" id="KW-0479">Metal-binding</keyword>
<proteinExistence type="inferred from homology"/>
<dbReference type="GO" id="GO:0008897">
    <property type="term" value="F:holo-[acyl-carrier-protein] synthase activity"/>
    <property type="evidence" value="ECO:0007669"/>
    <property type="project" value="UniProtKB-UniRule"/>
</dbReference>
<dbReference type="SUPFAM" id="SSF56214">
    <property type="entry name" value="4'-phosphopantetheinyl transferase"/>
    <property type="match status" value="1"/>
</dbReference>
<dbReference type="GO" id="GO:0000287">
    <property type="term" value="F:magnesium ion binding"/>
    <property type="evidence" value="ECO:0007669"/>
    <property type="project" value="UniProtKB-UniRule"/>
</dbReference>
<dbReference type="AlphaFoldDB" id="U4R6I1"/>
<feature type="binding site" evidence="8">
    <location>
        <position position="8"/>
    </location>
    <ligand>
        <name>Mg(2+)</name>
        <dbReference type="ChEBI" id="CHEBI:18420"/>
    </ligand>
</feature>
<comment type="subcellular location">
    <subcellularLocation>
        <location evidence="8">Cytoplasm</location>
    </subcellularLocation>
</comment>
<comment type="cofactor">
    <cofactor evidence="8">
        <name>Mg(2+)</name>
        <dbReference type="ChEBI" id="CHEBI:18420"/>
    </cofactor>
</comment>
<evidence type="ECO:0000256" key="1">
    <source>
        <dbReference type="ARBA" id="ARBA00022516"/>
    </source>
</evidence>
<dbReference type="NCBIfam" id="TIGR00516">
    <property type="entry name" value="acpS"/>
    <property type="match status" value="1"/>
</dbReference>
<evidence type="ECO:0000256" key="4">
    <source>
        <dbReference type="ARBA" id="ARBA00022832"/>
    </source>
</evidence>
<feature type="domain" description="4'-phosphopantetheinyl transferase" evidence="9">
    <location>
        <begin position="5"/>
        <end position="121"/>
    </location>
</feature>
<evidence type="ECO:0000256" key="5">
    <source>
        <dbReference type="ARBA" id="ARBA00022842"/>
    </source>
</evidence>
<dbReference type="EC" id="2.7.8.7" evidence="8"/>
<comment type="similarity">
    <text evidence="8">Belongs to the P-Pant transferase superfamily. AcpS family.</text>
</comment>
<organism evidence="10 11">
    <name type="scientific">Ruminiclostridium papyrosolvens C7</name>
    <dbReference type="NCBI Taxonomy" id="1330534"/>
    <lineage>
        <taxon>Bacteria</taxon>
        <taxon>Bacillati</taxon>
        <taxon>Bacillota</taxon>
        <taxon>Clostridia</taxon>
        <taxon>Eubacteriales</taxon>
        <taxon>Oscillospiraceae</taxon>
        <taxon>Ruminiclostridium</taxon>
    </lineage>
</organism>
<dbReference type="InterPro" id="IPR002582">
    <property type="entry name" value="ACPS"/>
</dbReference>